<gene>
    <name evidence="2" type="ORF">BXZ70DRAFT_12699</name>
</gene>
<sequence>MVRLRWAVAHRPYPFVLSITFILIHSLATRIDVTQHIDGGSFNSPQHSQAPSTWEMVLLPFNCEGCERRENKDIVVLRSYTRMAQFLHTH</sequence>
<reference evidence="2" key="1">
    <citation type="journal article" date="2021" name="New Phytol.">
        <title>Evolutionary innovations through gain and loss of genes in the ectomycorrhizal Boletales.</title>
        <authorList>
            <person name="Wu G."/>
            <person name="Miyauchi S."/>
            <person name="Morin E."/>
            <person name="Kuo A."/>
            <person name="Drula E."/>
            <person name="Varga T."/>
            <person name="Kohler A."/>
            <person name="Feng B."/>
            <person name="Cao Y."/>
            <person name="Lipzen A."/>
            <person name="Daum C."/>
            <person name="Hundley H."/>
            <person name="Pangilinan J."/>
            <person name="Johnson J."/>
            <person name="Barry K."/>
            <person name="LaButti K."/>
            <person name="Ng V."/>
            <person name="Ahrendt S."/>
            <person name="Min B."/>
            <person name="Choi I.G."/>
            <person name="Park H."/>
            <person name="Plett J.M."/>
            <person name="Magnuson J."/>
            <person name="Spatafora J.W."/>
            <person name="Nagy L.G."/>
            <person name="Henrissat B."/>
            <person name="Grigoriev I.V."/>
            <person name="Yang Z.L."/>
            <person name="Xu J."/>
            <person name="Martin F.M."/>
        </authorList>
    </citation>
    <scope>NUCLEOTIDE SEQUENCE</scope>
    <source>
        <strain evidence="2">KKN 215</strain>
    </source>
</reference>
<evidence type="ECO:0000313" key="3">
    <source>
        <dbReference type="Proteomes" id="UP000813824"/>
    </source>
</evidence>
<organism evidence="2 3">
    <name type="scientific">Cristinia sonorae</name>
    <dbReference type="NCBI Taxonomy" id="1940300"/>
    <lineage>
        <taxon>Eukaryota</taxon>
        <taxon>Fungi</taxon>
        <taxon>Dikarya</taxon>
        <taxon>Basidiomycota</taxon>
        <taxon>Agaricomycotina</taxon>
        <taxon>Agaricomycetes</taxon>
        <taxon>Agaricomycetidae</taxon>
        <taxon>Agaricales</taxon>
        <taxon>Pleurotineae</taxon>
        <taxon>Stephanosporaceae</taxon>
        <taxon>Cristinia</taxon>
    </lineage>
</organism>
<name>A0A8K0V1F8_9AGAR</name>
<comment type="caution">
    <text evidence="2">The sequence shown here is derived from an EMBL/GenBank/DDBJ whole genome shotgun (WGS) entry which is preliminary data.</text>
</comment>
<dbReference type="Proteomes" id="UP000813824">
    <property type="component" value="Unassembled WGS sequence"/>
</dbReference>
<keyword evidence="3" id="KW-1185">Reference proteome</keyword>
<dbReference type="AlphaFoldDB" id="A0A8K0V1F8"/>
<feature type="signal peptide" evidence="1">
    <location>
        <begin position="1"/>
        <end position="28"/>
    </location>
</feature>
<protein>
    <recommendedName>
        <fullName evidence="4">Secreted protein</fullName>
    </recommendedName>
</protein>
<proteinExistence type="predicted"/>
<accession>A0A8K0V1F8</accession>
<evidence type="ECO:0000256" key="1">
    <source>
        <dbReference type="SAM" id="SignalP"/>
    </source>
</evidence>
<dbReference type="EMBL" id="JAEVFJ010000001">
    <property type="protein sequence ID" value="KAH8107802.1"/>
    <property type="molecule type" value="Genomic_DNA"/>
</dbReference>
<evidence type="ECO:0008006" key="4">
    <source>
        <dbReference type="Google" id="ProtNLM"/>
    </source>
</evidence>
<feature type="chain" id="PRO_5035459339" description="Secreted protein" evidence="1">
    <location>
        <begin position="29"/>
        <end position="90"/>
    </location>
</feature>
<keyword evidence="1" id="KW-0732">Signal</keyword>
<evidence type="ECO:0000313" key="2">
    <source>
        <dbReference type="EMBL" id="KAH8107802.1"/>
    </source>
</evidence>